<feature type="region of interest" description="Disordered" evidence="1">
    <location>
        <begin position="142"/>
        <end position="238"/>
    </location>
</feature>
<gene>
    <name evidence="4" type="ORF">EJ357_43005</name>
</gene>
<sequence>MSEPNGPVCPECGTPRAADGTPACSCTHRASEARREARTAEAAAAEDFDPVRIRPFVELGDRAGTDQEEVPRESRELANATVVPASPDRAQAPSDPPPFLDADARERSRRRRRTVLITGAGATLAALLTAAFLSGLLTYDRPSRDDSVPEGIRAPVPNGSAQDGTSPEDRSSGPASASPSRSSTPSPDTTPAGSSPTPTDAATPTAAPSSAGTTPSATAPEPTGAEGRPPVLRFGDQGPEVAELQLRLRQIGFYGGDADGDYDRTVEGAVRTYQVTRAVLTDESGVYGTATRASLESETSQP</sequence>
<dbReference type="Proteomes" id="UP000280298">
    <property type="component" value="Chromosome"/>
</dbReference>
<feature type="compositionally biased region" description="Low complexity" evidence="1">
    <location>
        <begin position="172"/>
        <end position="226"/>
    </location>
</feature>
<protein>
    <submittedName>
        <fullName evidence="4">Peptidoglycan-binding protein</fullName>
    </submittedName>
</protein>
<dbReference type="InterPro" id="IPR002477">
    <property type="entry name" value="Peptidoglycan-bd-like"/>
</dbReference>
<evidence type="ECO:0000313" key="5">
    <source>
        <dbReference type="Proteomes" id="UP000280298"/>
    </source>
</evidence>
<keyword evidence="2" id="KW-0812">Transmembrane</keyword>
<evidence type="ECO:0000259" key="3">
    <source>
        <dbReference type="Pfam" id="PF01471"/>
    </source>
</evidence>
<dbReference type="EMBL" id="CP034539">
    <property type="protein sequence ID" value="AZQ39370.1"/>
    <property type="molecule type" value="Genomic_DNA"/>
</dbReference>
<dbReference type="InterPro" id="IPR036366">
    <property type="entry name" value="PGBDSf"/>
</dbReference>
<dbReference type="Pfam" id="PF01471">
    <property type="entry name" value="PG_binding_1"/>
    <property type="match status" value="1"/>
</dbReference>
<reference evidence="4 5" key="1">
    <citation type="journal article" date="2019" name="Int. J. Syst. Evol. Microbiol.">
        <title>Streptomyces cyaneochromogenes sp. nov., a blue pigment-producing actinomycete from manganese-contaminated soil.</title>
        <authorList>
            <person name="Tang X."/>
            <person name="Zhao J."/>
            <person name="Li K."/>
            <person name="Chen Z."/>
            <person name="Sun Y."/>
            <person name="Gao J."/>
        </authorList>
    </citation>
    <scope>NUCLEOTIDE SEQUENCE [LARGE SCALE GENOMIC DNA]</scope>
    <source>
        <strain evidence="4 5">MK-45</strain>
    </source>
</reference>
<dbReference type="Gene3D" id="1.10.101.10">
    <property type="entry name" value="PGBD-like superfamily/PGBD"/>
    <property type="match status" value="1"/>
</dbReference>
<evidence type="ECO:0000313" key="4">
    <source>
        <dbReference type="EMBL" id="AZQ39370.1"/>
    </source>
</evidence>
<dbReference type="InterPro" id="IPR036365">
    <property type="entry name" value="PGBD-like_sf"/>
</dbReference>
<feature type="domain" description="Peptidoglycan binding-like" evidence="3">
    <location>
        <begin position="237"/>
        <end position="295"/>
    </location>
</feature>
<dbReference type="SUPFAM" id="SSF47090">
    <property type="entry name" value="PGBD-like"/>
    <property type="match status" value="1"/>
</dbReference>
<dbReference type="KEGG" id="scya:EJ357_43005"/>
<feature type="transmembrane region" description="Helical" evidence="2">
    <location>
        <begin position="115"/>
        <end position="139"/>
    </location>
</feature>
<name>A0A3Q9EUF4_9ACTN</name>
<dbReference type="AlphaFoldDB" id="A0A3Q9EUF4"/>
<feature type="region of interest" description="Disordered" evidence="1">
    <location>
        <begin position="1"/>
        <end position="23"/>
    </location>
</feature>
<evidence type="ECO:0000256" key="2">
    <source>
        <dbReference type="SAM" id="Phobius"/>
    </source>
</evidence>
<accession>A0A3Q9EUF4</accession>
<feature type="compositionally biased region" description="Basic and acidic residues" evidence="1">
    <location>
        <begin position="59"/>
        <end position="76"/>
    </location>
</feature>
<keyword evidence="2" id="KW-1133">Transmembrane helix</keyword>
<proteinExistence type="predicted"/>
<feature type="region of interest" description="Disordered" evidence="1">
    <location>
        <begin position="59"/>
        <end position="110"/>
    </location>
</feature>
<dbReference type="OrthoDB" id="3874291at2"/>
<dbReference type="RefSeq" id="WP_126397578.1">
    <property type="nucleotide sequence ID" value="NZ_CP034539.1"/>
</dbReference>
<evidence type="ECO:0000256" key="1">
    <source>
        <dbReference type="SAM" id="MobiDB-lite"/>
    </source>
</evidence>
<keyword evidence="2" id="KW-0472">Membrane</keyword>
<keyword evidence="5" id="KW-1185">Reference proteome</keyword>
<organism evidence="4 5">
    <name type="scientific">Streptomyces cyaneochromogenes</name>
    <dbReference type="NCBI Taxonomy" id="2496836"/>
    <lineage>
        <taxon>Bacteria</taxon>
        <taxon>Bacillati</taxon>
        <taxon>Actinomycetota</taxon>
        <taxon>Actinomycetes</taxon>
        <taxon>Kitasatosporales</taxon>
        <taxon>Streptomycetaceae</taxon>
        <taxon>Streptomyces</taxon>
    </lineage>
</organism>